<keyword evidence="3" id="KW-0515">Mutator protein</keyword>
<comment type="caution">
    <text evidence="13">The sequence shown here is derived from an EMBL/GenBank/DDBJ whole genome shotgun (WGS) entry which is preliminary data.</text>
</comment>
<dbReference type="InterPro" id="IPR015797">
    <property type="entry name" value="NUDIX_hydrolase-like_dom_sf"/>
</dbReference>
<evidence type="ECO:0000313" key="14">
    <source>
        <dbReference type="Proteomes" id="UP000004367"/>
    </source>
</evidence>
<keyword evidence="4" id="KW-0235">DNA replication</keyword>
<evidence type="ECO:0000256" key="5">
    <source>
        <dbReference type="ARBA" id="ARBA00022723"/>
    </source>
</evidence>
<comment type="cofactor">
    <cofactor evidence="1">
        <name>Mg(2+)</name>
        <dbReference type="ChEBI" id="CHEBI:18420"/>
    </cofactor>
</comment>
<evidence type="ECO:0000256" key="11">
    <source>
        <dbReference type="ARBA" id="ARBA00038905"/>
    </source>
</evidence>
<dbReference type="InterPro" id="IPR047127">
    <property type="entry name" value="MutT-like"/>
</dbReference>
<dbReference type="SUPFAM" id="SSF55811">
    <property type="entry name" value="Nudix"/>
    <property type="match status" value="1"/>
</dbReference>
<evidence type="ECO:0000313" key="13">
    <source>
        <dbReference type="EMBL" id="GAB47576.1"/>
    </source>
</evidence>
<dbReference type="Pfam" id="PF06108">
    <property type="entry name" value="DUF952"/>
    <property type="match status" value="1"/>
</dbReference>
<reference evidence="13 14" key="1">
    <citation type="submission" date="2012-02" db="EMBL/GenBank/DDBJ databases">
        <title>Whole genome shotgun sequence of Mobilicoccus pelagius NBRC 104925.</title>
        <authorList>
            <person name="Yoshida Y."/>
            <person name="Hosoyama A."/>
            <person name="Tsuchikane K."/>
            <person name="Katsumata H."/>
            <person name="Yamazaki S."/>
            <person name="Fujita N."/>
        </authorList>
    </citation>
    <scope>NUCLEOTIDE SEQUENCE [LARGE SCALE GENOMIC DNA]</scope>
    <source>
        <strain evidence="13 14">NBRC 104925</strain>
    </source>
</reference>
<keyword evidence="14" id="KW-1185">Reference proteome</keyword>
<dbReference type="AlphaFoldDB" id="H5UPB8"/>
<evidence type="ECO:0000256" key="7">
    <source>
        <dbReference type="ARBA" id="ARBA00022801"/>
    </source>
</evidence>
<evidence type="ECO:0000256" key="8">
    <source>
        <dbReference type="ARBA" id="ARBA00022842"/>
    </source>
</evidence>
<proteinExistence type="inferred from homology"/>
<dbReference type="PANTHER" id="PTHR47707">
    <property type="entry name" value="8-OXO-DGTP DIPHOSPHATASE"/>
    <property type="match status" value="1"/>
</dbReference>
<feature type="domain" description="Nudix hydrolase" evidence="12">
    <location>
        <begin position="160"/>
        <end position="291"/>
    </location>
</feature>
<dbReference type="OrthoDB" id="9804442at2"/>
<keyword evidence="7" id="KW-0378">Hydrolase</keyword>
<evidence type="ECO:0000256" key="6">
    <source>
        <dbReference type="ARBA" id="ARBA00022763"/>
    </source>
</evidence>
<evidence type="ECO:0000256" key="3">
    <source>
        <dbReference type="ARBA" id="ARBA00022457"/>
    </source>
</evidence>
<evidence type="ECO:0000256" key="9">
    <source>
        <dbReference type="ARBA" id="ARBA00023204"/>
    </source>
</evidence>
<dbReference type="CDD" id="cd04693">
    <property type="entry name" value="NUDIX_Hydrolase"/>
    <property type="match status" value="1"/>
</dbReference>
<dbReference type="PROSITE" id="PS51462">
    <property type="entry name" value="NUDIX"/>
    <property type="match status" value="1"/>
</dbReference>
<dbReference type="InterPro" id="IPR009297">
    <property type="entry name" value="DUF952"/>
</dbReference>
<dbReference type="EMBL" id="BAFE01000020">
    <property type="protein sequence ID" value="GAB47576.1"/>
    <property type="molecule type" value="Genomic_DNA"/>
</dbReference>
<dbReference type="Gene3D" id="3.20.170.20">
    <property type="entry name" value="Protein of unknown function DUF952"/>
    <property type="match status" value="1"/>
</dbReference>
<dbReference type="GO" id="GO:0044715">
    <property type="term" value="F:8-oxo-dGDP phosphatase activity"/>
    <property type="evidence" value="ECO:0007669"/>
    <property type="project" value="TreeGrafter"/>
</dbReference>
<dbReference type="Proteomes" id="UP000004367">
    <property type="component" value="Unassembled WGS sequence"/>
</dbReference>
<dbReference type="Gene3D" id="3.90.79.10">
    <property type="entry name" value="Nucleoside Triphosphate Pyrophosphohydrolase"/>
    <property type="match status" value="1"/>
</dbReference>
<dbReference type="InterPro" id="IPR000086">
    <property type="entry name" value="NUDIX_hydrolase_dom"/>
</dbReference>
<dbReference type="EC" id="3.6.1.55" evidence="11"/>
<dbReference type="GO" id="GO:0046872">
    <property type="term" value="F:metal ion binding"/>
    <property type="evidence" value="ECO:0007669"/>
    <property type="project" value="UniProtKB-KW"/>
</dbReference>
<dbReference type="eggNOG" id="COG3502">
    <property type="taxonomic scope" value="Bacteria"/>
</dbReference>
<dbReference type="GO" id="GO:0006281">
    <property type="term" value="P:DNA repair"/>
    <property type="evidence" value="ECO:0007669"/>
    <property type="project" value="UniProtKB-KW"/>
</dbReference>
<evidence type="ECO:0000256" key="4">
    <source>
        <dbReference type="ARBA" id="ARBA00022705"/>
    </source>
</evidence>
<evidence type="ECO:0000259" key="12">
    <source>
        <dbReference type="PROSITE" id="PS51462"/>
    </source>
</evidence>
<dbReference type="InterPro" id="IPR020084">
    <property type="entry name" value="NUDIX_hydrolase_CS"/>
</dbReference>
<sequence>MTIYHLAFDEQWDDARASGEYGMSTRDATVAEIGFLHACLDAEQLAGVISRFYADVAEDLCVLALDEDRLARSGHVVRLEPGDPNDPASERFPHVYGGPIPVDAVAEVLTGQRPRDLVAAVRTHGVQSTSGEEWWDVRDADGRVTGDRFLRGGTAWPEGAFHLVVGICPIGSDGRVLVSQRSATKDWPLEWEFAAGSALLGETSRQAAARELVEEVGLAVAEDDLVPVGRLTEAHALFDFYAVGVPTDAAVSIDPVEVATTRWVDLDEVERMWTAGEFAAPWQPRLEVWISELRRLVADRA</sequence>
<dbReference type="GO" id="GO:0044716">
    <property type="term" value="F:8-oxo-GDP phosphatase activity"/>
    <property type="evidence" value="ECO:0007669"/>
    <property type="project" value="TreeGrafter"/>
</dbReference>
<keyword evidence="5" id="KW-0479">Metal-binding</keyword>
<accession>H5UPB8</accession>
<dbReference type="eggNOG" id="COG0494">
    <property type="taxonomic scope" value="Bacteria"/>
</dbReference>
<dbReference type="GO" id="GO:0008413">
    <property type="term" value="F:8-oxo-7,8-dihydroguanosine triphosphate pyrophosphatase activity"/>
    <property type="evidence" value="ECO:0007669"/>
    <property type="project" value="TreeGrafter"/>
</dbReference>
<evidence type="ECO:0000256" key="1">
    <source>
        <dbReference type="ARBA" id="ARBA00001946"/>
    </source>
</evidence>
<keyword evidence="8" id="KW-0460">Magnesium</keyword>
<organism evidence="13 14">
    <name type="scientific">Mobilicoccus pelagius NBRC 104925</name>
    <dbReference type="NCBI Taxonomy" id="1089455"/>
    <lineage>
        <taxon>Bacteria</taxon>
        <taxon>Bacillati</taxon>
        <taxon>Actinomycetota</taxon>
        <taxon>Actinomycetes</taxon>
        <taxon>Micrococcales</taxon>
        <taxon>Dermatophilaceae</taxon>
        <taxon>Mobilicoccus</taxon>
    </lineage>
</organism>
<dbReference type="GO" id="GO:0035539">
    <property type="term" value="F:8-oxo-7,8-dihydrodeoxyguanosine triphosphate pyrophosphatase activity"/>
    <property type="evidence" value="ECO:0007669"/>
    <property type="project" value="UniProtKB-EC"/>
</dbReference>
<dbReference type="SUPFAM" id="SSF56399">
    <property type="entry name" value="ADP-ribosylation"/>
    <property type="match status" value="1"/>
</dbReference>
<dbReference type="GO" id="GO:0006260">
    <property type="term" value="P:DNA replication"/>
    <property type="evidence" value="ECO:0007669"/>
    <property type="project" value="UniProtKB-KW"/>
</dbReference>
<evidence type="ECO:0000256" key="10">
    <source>
        <dbReference type="ARBA" id="ARBA00035861"/>
    </source>
</evidence>
<dbReference type="PROSITE" id="PS00893">
    <property type="entry name" value="NUDIX_BOX"/>
    <property type="match status" value="1"/>
</dbReference>
<comment type="similarity">
    <text evidence="2">Belongs to the Nudix hydrolase family.</text>
</comment>
<keyword evidence="6" id="KW-0227">DNA damage</keyword>
<keyword evidence="9" id="KW-0234">DNA repair</keyword>
<dbReference type="Pfam" id="PF00293">
    <property type="entry name" value="NUDIX"/>
    <property type="match status" value="1"/>
</dbReference>
<gene>
    <name evidence="13" type="ORF">MOPEL_021_00120</name>
</gene>
<name>H5UPB8_9MICO</name>
<evidence type="ECO:0000256" key="2">
    <source>
        <dbReference type="ARBA" id="ARBA00005582"/>
    </source>
</evidence>
<dbReference type="RefSeq" id="WP_009481474.1">
    <property type="nucleotide sequence ID" value="NZ_BAFE01000020.1"/>
</dbReference>
<protein>
    <recommendedName>
        <fullName evidence="11">8-oxo-dGTP diphosphatase</fullName>
        <ecNumber evidence="11">3.6.1.55</ecNumber>
    </recommendedName>
</protein>
<comment type="catalytic activity">
    <reaction evidence="10">
        <text>8-oxo-dGTP + H2O = 8-oxo-dGMP + diphosphate + H(+)</text>
        <dbReference type="Rhea" id="RHEA:31575"/>
        <dbReference type="ChEBI" id="CHEBI:15377"/>
        <dbReference type="ChEBI" id="CHEBI:15378"/>
        <dbReference type="ChEBI" id="CHEBI:33019"/>
        <dbReference type="ChEBI" id="CHEBI:63224"/>
        <dbReference type="ChEBI" id="CHEBI:77896"/>
        <dbReference type="EC" id="3.6.1.55"/>
    </reaction>
</comment>
<dbReference type="PANTHER" id="PTHR47707:SF1">
    <property type="entry name" value="NUDIX HYDROLASE FAMILY PROTEIN"/>
    <property type="match status" value="1"/>
</dbReference>